<protein>
    <recommendedName>
        <fullName evidence="4">ABC-2 family transporter protein</fullName>
    </recommendedName>
</protein>
<gene>
    <name evidence="2" type="ORF">J2Z71_000755</name>
</gene>
<evidence type="ECO:0008006" key="4">
    <source>
        <dbReference type="Google" id="ProtNLM"/>
    </source>
</evidence>
<dbReference type="EMBL" id="JAGGLJ010000006">
    <property type="protein sequence ID" value="MBP2025225.1"/>
    <property type="molecule type" value="Genomic_DNA"/>
</dbReference>
<evidence type="ECO:0000256" key="1">
    <source>
        <dbReference type="SAM" id="Phobius"/>
    </source>
</evidence>
<name>A0ABS4KBR6_9FIRM</name>
<evidence type="ECO:0000313" key="2">
    <source>
        <dbReference type="EMBL" id="MBP2025225.1"/>
    </source>
</evidence>
<feature type="transmembrane region" description="Helical" evidence="1">
    <location>
        <begin position="97"/>
        <end position="119"/>
    </location>
</feature>
<feature type="transmembrane region" description="Helical" evidence="1">
    <location>
        <begin position="27"/>
        <end position="47"/>
    </location>
</feature>
<feature type="transmembrane region" description="Helical" evidence="1">
    <location>
        <begin position="125"/>
        <end position="146"/>
    </location>
</feature>
<dbReference type="RefSeq" id="WP_210060525.1">
    <property type="nucleotide sequence ID" value="NZ_JAGGLJ010000006.1"/>
</dbReference>
<organism evidence="2 3">
    <name type="scientific">Peptoniphilus stercorisuis</name>
    <dbReference type="NCBI Taxonomy" id="1436965"/>
    <lineage>
        <taxon>Bacteria</taxon>
        <taxon>Bacillati</taxon>
        <taxon>Bacillota</taxon>
        <taxon>Tissierellia</taxon>
        <taxon>Tissierellales</taxon>
        <taxon>Peptoniphilaceae</taxon>
        <taxon>Peptoniphilus</taxon>
    </lineage>
</organism>
<sequence>MKYLKDIKVVYKKSLSGTIYKIKKNPVVLFFPLIFSVLISLSNRAFGSLLQVGGLYISFLTPVLYALILSIYLDMLSDLMYYDRVHIGNFKSSFRNYFGPIYSVYFVLILINWVVLMFFRSSYYLTYIIWTAIFLIFNPIVETIYLKDESYISAYSYCLNFMKDNFIHWLIPLVVYVGIQHFLGFSFLEYISDEAIITLPIGRGFSLDIFRGPASYYIKYLIVEIITGFYIIFRGNLFKILSNSTMRKRQYMGEI</sequence>
<feature type="transmembrane region" description="Helical" evidence="1">
    <location>
        <begin position="53"/>
        <end position="76"/>
    </location>
</feature>
<evidence type="ECO:0000313" key="3">
    <source>
        <dbReference type="Proteomes" id="UP001519306"/>
    </source>
</evidence>
<keyword evidence="1" id="KW-1133">Transmembrane helix</keyword>
<feature type="transmembrane region" description="Helical" evidence="1">
    <location>
        <begin position="166"/>
        <end position="183"/>
    </location>
</feature>
<keyword evidence="1" id="KW-0812">Transmembrane</keyword>
<dbReference type="Proteomes" id="UP001519306">
    <property type="component" value="Unassembled WGS sequence"/>
</dbReference>
<comment type="caution">
    <text evidence="2">The sequence shown here is derived from an EMBL/GenBank/DDBJ whole genome shotgun (WGS) entry which is preliminary data.</text>
</comment>
<reference evidence="2 3" key="1">
    <citation type="submission" date="2021-03" db="EMBL/GenBank/DDBJ databases">
        <title>Genomic Encyclopedia of Type Strains, Phase IV (KMG-IV): sequencing the most valuable type-strain genomes for metagenomic binning, comparative biology and taxonomic classification.</title>
        <authorList>
            <person name="Goeker M."/>
        </authorList>
    </citation>
    <scope>NUCLEOTIDE SEQUENCE [LARGE SCALE GENOMIC DNA]</scope>
    <source>
        <strain evidence="2 3">DSM 27563</strain>
    </source>
</reference>
<feature type="transmembrane region" description="Helical" evidence="1">
    <location>
        <begin position="217"/>
        <end position="238"/>
    </location>
</feature>
<proteinExistence type="predicted"/>
<keyword evidence="1" id="KW-0472">Membrane</keyword>
<keyword evidence="3" id="KW-1185">Reference proteome</keyword>
<accession>A0ABS4KBR6</accession>